<keyword evidence="2" id="KW-0378">Hydrolase</keyword>
<dbReference type="InterPro" id="IPR012338">
    <property type="entry name" value="Beta-lactam/transpept-like"/>
</dbReference>
<dbReference type="EC" id="3.-.-.-" evidence="2"/>
<dbReference type="Pfam" id="PF00144">
    <property type="entry name" value="Beta-lactamase"/>
    <property type="match status" value="1"/>
</dbReference>
<dbReference type="EMBL" id="JBHTGR010000023">
    <property type="protein sequence ID" value="MFC7747402.1"/>
    <property type="molecule type" value="Genomic_DNA"/>
</dbReference>
<reference evidence="3" key="1">
    <citation type="journal article" date="2019" name="Int. J. Syst. Evol. Microbiol.">
        <title>The Global Catalogue of Microorganisms (GCM) 10K type strain sequencing project: providing services to taxonomists for standard genome sequencing and annotation.</title>
        <authorList>
            <consortium name="The Broad Institute Genomics Platform"/>
            <consortium name="The Broad Institute Genome Sequencing Center for Infectious Disease"/>
            <person name="Wu L."/>
            <person name="Ma J."/>
        </authorList>
    </citation>
    <scope>NUCLEOTIDE SEQUENCE [LARGE SCALE GENOMIC DNA]</scope>
    <source>
        <strain evidence="3">JCM 30234</strain>
    </source>
</reference>
<keyword evidence="3" id="KW-1185">Reference proteome</keyword>
<dbReference type="PANTHER" id="PTHR46825">
    <property type="entry name" value="D-ALANYL-D-ALANINE-CARBOXYPEPTIDASE/ENDOPEPTIDASE AMPH"/>
    <property type="match status" value="1"/>
</dbReference>
<dbReference type="GO" id="GO:0016787">
    <property type="term" value="F:hydrolase activity"/>
    <property type="evidence" value="ECO:0007669"/>
    <property type="project" value="UniProtKB-KW"/>
</dbReference>
<feature type="domain" description="Beta-lactamase-related" evidence="1">
    <location>
        <begin position="10"/>
        <end position="356"/>
    </location>
</feature>
<accession>A0ABW2UU12</accession>
<organism evidence="2 3">
    <name type="scientific">Lentibacillus kimchii</name>
    <dbReference type="NCBI Taxonomy" id="1542911"/>
    <lineage>
        <taxon>Bacteria</taxon>
        <taxon>Bacillati</taxon>
        <taxon>Bacillota</taxon>
        <taxon>Bacilli</taxon>
        <taxon>Bacillales</taxon>
        <taxon>Bacillaceae</taxon>
        <taxon>Lentibacillus</taxon>
    </lineage>
</organism>
<dbReference type="RefSeq" id="WP_382358995.1">
    <property type="nucleotide sequence ID" value="NZ_JBHTGR010000023.1"/>
</dbReference>
<proteinExistence type="predicted"/>
<dbReference type="PANTHER" id="PTHR46825:SF9">
    <property type="entry name" value="BETA-LACTAMASE-RELATED DOMAIN-CONTAINING PROTEIN"/>
    <property type="match status" value="1"/>
</dbReference>
<dbReference type="Gene3D" id="3.40.710.10">
    <property type="entry name" value="DD-peptidase/beta-lactamase superfamily"/>
    <property type="match status" value="1"/>
</dbReference>
<dbReference type="InterPro" id="IPR050491">
    <property type="entry name" value="AmpC-like"/>
</dbReference>
<comment type="caution">
    <text evidence="2">The sequence shown here is derived from an EMBL/GenBank/DDBJ whole genome shotgun (WGS) entry which is preliminary data.</text>
</comment>
<sequence length="476" mass="53197">MKQDTLNHDFEQYCDELLKKYKVPGFSLGLAKEGELFYEKHFGFRDMEAGLALSPDTIFGIGSITKAFTAIAILQLQEKRKLSVNECVTKYLPEFRTPNDAYTKQMTIHHFLTHSSGLPPMPTLMGAVKKSMEKDPVFTAEQKESIDAIQAIDTYAELMDTIAKSDFTLLGPPGAEFSYSNDAFGLLGLIIERVSGKPYEQYVQENILQPAGMHNSGFQLEDLPGYKDAAVLYDVGNQDGDEIIVRSNNPWDAPAMRAAGFLKSTVNDMLKFTEVIQNDGMIGDERILSTESVRSMTTPHIQCEQGTYYGYGLMIIPDFFGYKLIHHGGDMKGVTAQMNILPECHLTGISLANLAGAPSTKLLFGAFTSYLGKSIETSYLNTENVDLTLESLKEFEGTFISDDGMSLEFYVSNGSLRLAGAGLPDNRLKPSGDDQFLYPMREMEFPVYFMRNEERKIYRIAFASRQIPKIKNEGHE</sequence>
<dbReference type="InterPro" id="IPR001466">
    <property type="entry name" value="Beta-lactam-related"/>
</dbReference>
<evidence type="ECO:0000259" key="1">
    <source>
        <dbReference type="Pfam" id="PF00144"/>
    </source>
</evidence>
<evidence type="ECO:0000313" key="3">
    <source>
        <dbReference type="Proteomes" id="UP001596620"/>
    </source>
</evidence>
<evidence type="ECO:0000313" key="2">
    <source>
        <dbReference type="EMBL" id="MFC7747402.1"/>
    </source>
</evidence>
<name>A0ABW2UU12_9BACI</name>
<dbReference type="Proteomes" id="UP001596620">
    <property type="component" value="Unassembled WGS sequence"/>
</dbReference>
<dbReference type="SUPFAM" id="SSF56601">
    <property type="entry name" value="beta-lactamase/transpeptidase-like"/>
    <property type="match status" value="1"/>
</dbReference>
<gene>
    <name evidence="2" type="ORF">ACFQU8_09170</name>
</gene>
<protein>
    <submittedName>
        <fullName evidence="2">Serine hydrolase domain-containing protein</fullName>
        <ecNumber evidence="2">3.-.-.-</ecNumber>
    </submittedName>
</protein>